<evidence type="ECO:0000256" key="1">
    <source>
        <dbReference type="ARBA" id="ARBA00022884"/>
    </source>
</evidence>
<dbReference type="OrthoDB" id="1049195at2759"/>
<dbReference type="SUPFAM" id="SSF54928">
    <property type="entry name" value="RNA-binding domain, RBD"/>
    <property type="match status" value="1"/>
</dbReference>
<keyword evidence="1 2" id="KW-0694">RNA-binding</keyword>
<dbReference type="InterPro" id="IPR035979">
    <property type="entry name" value="RBD_domain_sf"/>
</dbReference>
<dbReference type="AlphaFoldDB" id="A0A3P7RF37"/>
<reference evidence="4 5" key="1">
    <citation type="submission" date="2018-11" db="EMBL/GenBank/DDBJ databases">
        <authorList>
            <consortium name="Pathogen Informatics"/>
        </authorList>
    </citation>
    <scope>NUCLEOTIDE SEQUENCE [LARGE SCALE GENOMIC DNA]</scope>
</reference>
<evidence type="ECO:0000313" key="4">
    <source>
        <dbReference type="EMBL" id="VDN42102.1"/>
    </source>
</evidence>
<dbReference type="PROSITE" id="PS50102">
    <property type="entry name" value="RRM"/>
    <property type="match status" value="1"/>
</dbReference>
<sequence>MRGIRGGRIQKRSPGFNLFYLTPIIKTRKLVDQWQHDMFEGSIGAATGGQAKLHISNLDFGVNDDDIQELFQEFGVLRRAAVHYDRSGRSLGTAEVVFAIRSNAVKAMEHYNGL</sequence>
<name>A0A3P7RF37_DIBLA</name>
<dbReference type="PANTHER" id="PTHR19965:SF82">
    <property type="entry name" value="THO COMPLEX SUBUNIT 4"/>
    <property type="match status" value="1"/>
</dbReference>
<dbReference type="PANTHER" id="PTHR19965">
    <property type="entry name" value="RNA AND EXPORT FACTOR BINDING PROTEIN"/>
    <property type="match status" value="1"/>
</dbReference>
<dbReference type="SMART" id="SM00360">
    <property type="entry name" value="RRM"/>
    <property type="match status" value="1"/>
</dbReference>
<proteinExistence type="predicted"/>
<evidence type="ECO:0000259" key="3">
    <source>
        <dbReference type="PROSITE" id="PS50102"/>
    </source>
</evidence>
<dbReference type="InterPro" id="IPR000504">
    <property type="entry name" value="RRM_dom"/>
</dbReference>
<dbReference type="GO" id="GO:0006406">
    <property type="term" value="P:mRNA export from nucleus"/>
    <property type="evidence" value="ECO:0007669"/>
    <property type="project" value="TreeGrafter"/>
</dbReference>
<dbReference type="EMBL" id="UYRU01103633">
    <property type="protein sequence ID" value="VDN42102.1"/>
    <property type="molecule type" value="Genomic_DNA"/>
</dbReference>
<dbReference type="GO" id="GO:0005634">
    <property type="term" value="C:nucleus"/>
    <property type="evidence" value="ECO:0007669"/>
    <property type="project" value="TreeGrafter"/>
</dbReference>
<dbReference type="InterPro" id="IPR012677">
    <property type="entry name" value="Nucleotide-bd_a/b_plait_sf"/>
</dbReference>
<evidence type="ECO:0000313" key="5">
    <source>
        <dbReference type="Proteomes" id="UP000281553"/>
    </source>
</evidence>
<organism evidence="4 5">
    <name type="scientific">Dibothriocephalus latus</name>
    <name type="common">Fish tapeworm</name>
    <name type="synonym">Diphyllobothrium latum</name>
    <dbReference type="NCBI Taxonomy" id="60516"/>
    <lineage>
        <taxon>Eukaryota</taxon>
        <taxon>Metazoa</taxon>
        <taxon>Spiralia</taxon>
        <taxon>Lophotrochozoa</taxon>
        <taxon>Platyhelminthes</taxon>
        <taxon>Cestoda</taxon>
        <taxon>Eucestoda</taxon>
        <taxon>Diphyllobothriidea</taxon>
        <taxon>Diphyllobothriidae</taxon>
        <taxon>Dibothriocephalus</taxon>
    </lineage>
</organism>
<keyword evidence="5" id="KW-1185">Reference proteome</keyword>
<dbReference type="Gene3D" id="3.30.70.330">
    <property type="match status" value="1"/>
</dbReference>
<dbReference type="InterPro" id="IPR051229">
    <property type="entry name" value="ALYREF_mRNA_export"/>
</dbReference>
<dbReference type="Pfam" id="PF00076">
    <property type="entry name" value="RRM_1"/>
    <property type="match status" value="1"/>
</dbReference>
<evidence type="ECO:0000256" key="2">
    <source>
        <dbReference type="PROSITE-ProRule" id="PRU00176"/>
    </source>
</evidence>
<feature type="non-terminal residue" evidence="4">
    <location>
        <position position="114"/>
    </location>
</feature>
<protein>
    <recommendedName>
        <fullName evidence="3">RRM domain-containing protein</fullName>
    </recommendedName>
</protein>
<dbReference type="Proteomes" id="UP000281553">
    <property type="component" value="Unassembled WGS sequence"/>
</dbReference>
<dbReference type="GO" id="GO:0003729">
    <property type="term" value="F:mRNA binding"/>
    <property type="evidence" value="ECO:0007669"/>
    <property type="project" value="TreeGrafter"/>
</dbReference>
<feature type="domain" description="RRM" evidence="3">
    <location>
        <begin position="51"/>
        <end position="114"/>
    </location>
</feature>
<gene>
    <name evidence="4" type="ORF">DILT_LOCUS18734</name>
</gene>
<dbReference type="CDD" id="cd12680">
    <property type="entry name" value="RRM_THOC4"/>
    <property type="match status" value="1"/>
</dbReference>
<accession>A0A3P7RF37</accession>